<evidence type="ECO:0000313" key="2">
    <source>
        <dbReference type="EMBL" id="KDD67237.1"/>
    </source>
</evidence>
<keyword evidence="1" id="KW-0732">Signal</keyword>
<sequence>MIKFAGFSLLFISLTICATQQVYNNHVYVENRCGQALEMKISNGSNLHTQLRNVKSAAGSRALVASFASYGEDVIEQIPANYSLKITDTVGSKVIDGAQLKQRLSGVEKISDGTQREWTINDTSVCP</sequence>
<gene>
    <name evidence="2" type="ORF">V466_20015</name>
</gene>
<accession>A0A059KYV7</accession>
<protein>
    <recommendedName>
        <fullName evidence="4">Adhesin</fullName>
    </recommendedName>
</protein>
<feature type="chain" id="PRO_5001576312" description="Adhesin" evidence="1">
    <location>
        <begin position="19"/>
        <end position="127"/>
    </location>
</feature>
<dbReference type="EMBL" id="AZQQ01000090">
    <property type="protein sequence ID" value="KDD67237.1"/>
    <property type="molecule type" value="Genomic_DNA"/>
</dbReference>
<dbReference type="Proteomes" id="UP000026739">
    <property type="component" value="Unassembled WGS sequence"/>
</dbReference>
<comment type="caution">
    <text evidence="2">The sequence shown here is derived from an EMBL/GenBank/DDBJ whole genome shotgun (WGS) entry which is preliminary data.</text>
</comment>
<reference evidence="2 3" key="1">
    <citation type="submission" date="2013-12" db="EMBL/GenBank/DDBJ databases">
        <authorList>
            <person name="Formusa P.A."/>
            <person name="Habash M."/>
            <person name="Lee H."/>
            <person name="Trevors J.T."/>
        </authorList>
    </citation>
    <scope>NUCLEOTIDE SEQUENCE [LARGE SCALE GENOMIC DNA]</scope>
    <source>
        <strain evidence="2 3">PD30</strain>
    </source>
</reference>
<proteinExistence type="predicted"/>
<feature type="signal peptide" evidence="1">
    <location>
        <begin position="1"/>
        <end position="18"/>
    </location>
</feature>
<evidence type="ECO:0008006" key="4">
    <source>
        <dbReference type="Google" id="ProtNLM"/>
    </source>
</evidence>
<evidence type="ECO:0000313" key="3">
    <source>
        <dbReference type="Proteomes" id="UP000026739"/>
    </source>
</evidence>
<organism evidence="2 3">
    <name type="scientific">Pseudomonas mandelii PD30</name>
    <dbReference type="NCBI Taxonomy" id="1419583"/>
    <lineage>
        <taxon>Bacteria</taxon>
        <taxon>Pseudomonadati</taxon>
        <taxon>Pseudomonadota</taxon>
        <taxon>Gammaproteobacteria</taxon>
        <taxon>Pseudomonadales</taxon>
        <taxon>Pseudomonadaceae</taxon>
        <taxon>Pseudomonas</taxon>
    </lineage>
</organism>
<name>A0A059KYV7_9PSED</name>
<dbReference type="AlphaFoldDB" id="A0A059KYV7"/>
<evidence type="ECO:0000256" key="1">
    <source>
        <dbReference type="SAM" id="SignalP"/>
    </source>
</evidence>
<dbReference type="RefSeq" id="WP_033059308.1">
    <property type="nucleotide sequence ID" value="NZ_AZQQ01000090.1"/>
</dbReference>